<dbReference type="Gene3D" id="2.130.10.130">
    <property type="entry name" value="Integrin alpha, N-terminal"/>
    <property type="match status" value="2"/>
</dbReference>
<dbReference type="InterPro" id="IPR013517">
    <property type="entry name" value="FG-GAP"/>
</dbReference>
<dbReference type="Pfam" id="PF13517">
    <property type="entry name" value="FG-GAP_3"/>
    <property type="match status" value="3"/>
</dbReference>
<name>A0A0S8GHY5_UNCW3</name>
<comment type="caution">
    <text evidence="2">The sequence shown here is derived from an EMBL/GenBank/DDBJ whole genome shotgun (WGS) entry which is preliminary data.</text>
</comment>
<dbReference type="InterPro" id="IPR028994">
    <property type="entry name" value="Integrin_alpha_N"/>
</dbReference>
<dbReference type="PANTHER" id="PTHR44103">
    <property type="entry name" value="PROPROTEIN CONVERTASE P"/>
    <property type="match status" value="1"/>
</dbReference>
<evidence type="ECO:0000313" key="2">
    <source>
        <dbReference type="EMBL" id="KPK72606.1"/>
    </source>
</evidence>
<dbReference type="Proteomes" id="UP000051096">
    <property type="component" value="Unassembled WGS sequence"/>
</dbReference>
<evidence type="ECO:0008006" key="4">
    <source>
        <dbReference type="Google" id="ProtNLM"/>
    </source>
</evidence>
<organism evidence="2 3">
    <name type="scientific">candidate division WOR_3 bacterium SM23_60</name>
    <dbReference type="NCBI Taxonomy" id="1703780"/>
    <lineage>
        <taxon>Bacteria</taxon>
        <taxon>Bacteria division WOR-3</taxon>
    </lineage>
</organism>
<dbReference type="PANTHER" id="PTHR44103:SF1">
    <property type="entry name" value="PROPROTEIN CONVERTASE P"/>
    <property type="match status" value="1"/>
</dbReference>
<dbReference type="AlphaFoldDB" id="A0A0S8GHY5"/>
<dbReference type="EMBL" id="LJUO01000027">
    <property type="protein sequence ID" value="KPK72606.1"/>
    <property type="molecule type" value="Genomic_DNA"/>
</dbReference>
<proteinExistence type="predicted"/>
<evidence type="ECO:0000256" key="1">
    <source>
        <dbReference type="ARBA" id="ARBA00022729"/>
    </source>
</evidence>
<dbReference type="SUPFAM" id="SSF69318">
    <property type="entry name" value="Integrin alpha N-terminal domain"/>
    <property type="match status" value="1"/>
</dbReference>
<protein>
    <recommendedName>
        <fullName evidence="4">Secretion system C-terminal sorting domain-containing protein</fullName>
    </recommendedName>
</protein>
<keyword evidence="1" id="KW-0732">Signal</keyword>
<sequence length="442" mass="47837">MRFVTGHFIFVILTPMILNAQIVWTRHTIADDFEGACSVHAQDINGDGFVDVLATGADGHRVALWTNNGNYPVSWIYQTIDSSFIGACFVFAEDVNGDGDVDVLGSAWYGHELAWWENGGGNPISWTKHTVATGFYNAHEVTATDMDGDSDIDVLGAAAAMNEIAWFENDGLNPIGWTKHTIDAGFGGARSVKAVDIDGDGLKDVVGAALLANAVTWWRNNGDSTWTGYPIDSIFGMAHMVYSFDIDADGDSDVVAAAYTSNAIAWWRNDGGMPVQWTKQTIDGSFLGALGVYVKDINNDGHLDILGAADFLDDVAWWSNDGSSPISWSKQVIDGICNGAWPVYAEDIDGDGDNDVLAAANASDDIYWYESNLVGINEIGIHYLSTGLFGPTITRGPLHLDDSDRNQIYDIAGRRVSPQQMKPGVYFIVIDGESAGKVIQIK</sequence>
<reference evidence="2 3" key="1">
    <citation type="journal article" date="2015" name="Microbiome">
        <title>Genomic resolution of linkages in carbon, nitrogen, and sulfur cycling among widespread estuary sediment bacteria.</title>
        <authorList>
            <person name="Baker B.J."/>
            <person name="Lazar C.S."/>
            <person name="Teske A.P."/>
            <person name="Dick G.J."/>
        </authorList>
    </citation>
    <scope>NUCLEOTIDE SEQUENCE [LARGE SCALE GENOMIC DNA]</scope>
    <source>
        <strain evidence="2">SM23_60</strain>
    </source>
</reference>
<accession>A0A0S8GHY5</accession>
<gene>
    <name evidence="2" type="ORF">AMJ87_04330</name>
</gene>
<evidence type="ECO:0000313" key="3">
    <source>
        <dbReference type="Proteomes" id="UP000051096"/>
    </source>
</evidence>